<dbReference type="PANTHER" id="PTHR30096:SF0">
    <property type="entry name" value="4,5-DOPA DIOXYGENASE EXTRADIOL-LIKE PROTEIN"/>
    <property type="match status" value="1"/>
</dbReference>
<dbReference type="GO" id="GO:0008198">
    <property type="term" value="F:ferrous iron binding"/>
    <property type="evidence" value="ECO:0007669"/>
    <property type="project" value="InterPro"/>
</dbReference>
<evidence type="ECO:0000259" key="6">
    <source>
        <dbReference type="Pfam" id="PF02900"/>
    </source>
</evidence>
<dbReference type="InParanoid" id="A0A177C2Y6"/>
<gene>
    <name evidence="7" type="ORF">CC84DRAFT_1167534</name>
</gene>
<dbReference type="PIRSF" id="PIRSF006157">
    <property type="entry name" value="Doxgns_DODA"/>
    <property type="match status" value="1"/>
</dbReference>
<name>A0A177C2Y6_9PLEO</name>
<dbReference type="STRING" id="1460663.A0A177C2Y6"/>
<evidence type="ECO:0000256" key="5">
    <source>
        <dbReference type="ARBA" id="ARBA00023002"/>
    </source>
</evidence>
<dbReference type="Proteomes" id="UP000077069">
    <property type="component" value="Unassembled WGS sequence"/>
</dbReference>
<keyword evidence="8" id="KW-1185">Reference proteome</keyword>
<dbReference type="CDD" id="cd07363">
    <property type="entry name" value="45_DOPA_Dioxygenase"/>
    <property type="match status" value="1"/>
</dbReference>
<keyword evidence="3" id="KW-0479">Metal-binding</keyword>
<keyword evidence="4" id="KW-0862">Zinc</keyword>
<protein>
    <submittedName>
        <fullName evidence="7">Extradiol aromatic ring-opening dioxygenase</fullName>
    </submittedName>
</protein>
<dbReference type="SUPFAM" id="SSF53213">
    <property type="entry name" value="LigB-like"/>
    <property type="match status" value="1"/>
</dbReference>
<comment type="similarity">
    <text evidence="2">Belongs to the DODA-type extradiol aromatic ring-opening dioxygenase family.</text>
</comment>
<proteinExistence type="inferred from homology"/>
<evidence type="ECO:0000256" key="2">
    <source>
        <dbReference type="ARBA" id="ARBA00007581"/>
    </source>
</evidence>
<keyword evidence="7" id="KW-0223">Dioxygenase</keyword>
<keyword evidence="5" id="KW-0560">Oxidoreductase</keyword>
<dbReference type="RefSeq" id="XP_018031644.1">
    <property type="nucleotide sequence ID" value="XM_018179196.1"/>
</dbReference>
<dbReference type="EMBL" id="KV441557">
    <property type="protein sequence ID" value="OAG01279.1"/>
    <property type="molecule type" value="Genomic_DNA"/>
</dbReference>
<dbReference type="PANTHER" id="PTHR30096">
    <property type="entry name" value="4,5-DOPA DIOXYGENASE EXTRADIOL-LIKE PROTEIN"/>
    <property type="match status" value="1"/>
</dbReference>
<evidence type="ECO:0000256" key="1">
    <source>
        <dbReference type="ARBA" id="ARBA00001947"/>
    </source>
</evidence>
<accession>A0A177C2Y6</accession>
<dbReference type="OrthoDB" id="7396853at2759"/>
<evidence type="ECO:0000313" key="8">
    <source>
        <dbReference type="Proteomes" id="UP000077069"/>
    </source>
</evidence>
<dbReference type="GO" id="GO:0016702">
    <property type="term" value="F:oxidoreductase activity, acting on single donors with incorporation of molecular oxygen, incorporation of two atoms of oxygen"/>
    <property type="evidence" value="ECO:0007669"/>
    <property type="project" value="UniProtKB-ARBA"/>
</dbReference>
<feature type="domain" description="Extradiol ring-cleavage dioxygenase class III enzyme subunit B" evidence="6">
    <location>
        <begin position="23"/>
        <end position="257"/>
    </location>
</feature>
<dbReference type="GeneID" id="28762682"/>
<dbReference type="GO" id="GO:0008270">
    <property type="term" value="F:zinc ion binding"/>
    <property type="evidence" value="ECO:0007669"/>
    <property type="project" value="InterPro"/>
</dbReference>
<sequence length="281" mass="30627">MTRRAPVISISHGGGPMPLLGDPSQAALTHSMKTKVPKILKLGTADAPRAIILVTAHWSEDVVGISSAEKHELYYDYYGFPDEAYKLKYDAPGSPEVAELVRRQLEEAGIKSKNDGKRGWDHGVFVPMTLIHPSASVPIIQLSVLASEDPSMHYAIGRALAPLRDKNIAIIGSGFASMHNLRAMFSGQARTPSYKALNEAWSKTVADAVETTDVEAQKEKFAGWRSWPGAYDMHPRGGAEHFLPLVVCAGAGAGEKSKAYGDEMVGLQMWSYYWDGEEAQL</sequence>
<dbReference type="InterPro" id="IPR004183">
    <property type="entry name" value="Xdiol_dOase_suB"/>
</dbReference>
<evidence type="ECO:0000313" key="7">
    <source>
        <dbReference type="EMBL" id="OAG01279.1"/>
    </source>
</evidence>
<organism evidence="7 8">
    <name type="scientific">Paraphaeosphaeria sporulosa</name>
    <dbReference type="NCBI Taxonomy" id="1460663"/>
    <lineage>
        <taxon>Eukaryota</taxon>
        <taxon>Fungi</taxon>
        <taxon>Dikarya</taxon>
        <taxon>Ascomycota</taxon>
        <taxon>Pezizomycotina</taxon>
        <taxon>Dothideomycetes</taxon>
        <taxon>Pleosporomycetidae</taxon>
        <taxon>Pleosporales</taxon>
        <taxon>Massarineae</taxon>
        <taxon>Didymosphaeriaceae</taxon>
        <taxon>Paraphaeosphaeria</taxon>
    </lineage>
</organism>
<dbReference type="InterPro" id="IPR014436">
    <property type="entry name" value="Extradiol_dOase_DODA"/>
</dbReference>
<dbReference type="Gene3D" id="3.40.830.10">
    <property type="entry name" value="LigB-like"/>
    <property type="match status" value="1"/>
</dbReference>
<comment type="cofactor">
    <cofactor evidence="1">
        <name>Zn(2+)</name>
        <dbReference type="ChEBI" id="CHEBI:29105"/>
    </cofactor>
</comment>
<reference evidence="7 8" key="1">
    <citation type="submission" date="2016-05" db="EMBL/GenBank/DDBJ databases">
        <title>Comparative analysis of secretome profiles of manganese(II)-oxidizing ascomycete fungi.</title>
        <authorList>
            <consortium name="DOE Joint Genome Institute"/>
            <person name="Zeiner C.A."/>
            <person name="Purvine S.O."/>
            <person name="Zink E.M."/>
            <person name="Wu S."/>
            <person name="Pasa-Tolic L."/>
            <person name="Chaput D.L."/>
            <person name="Haridas S."/>
            <person name="Grigoriev I.V."/>
            <person name="Santelli C.M."/>
            <person name="Hansel C.M."/>
        </authorList>
    </citation>
    <scope>NUCLEOTIDE SEQUENCE [LARGE SCALE GENOMIC DNA]</scope>
    <source>
        <strain evidence="7 8">AP3s5-JAC2a</strain>
    </source>
</reference>
<evidence type="ECO:0000256" key="4">
    <source>
        <dbReference type="ARBA" id="ARBA00022833"/>
    </source>
</evidence>
<dbReference type="AlphaFoldDB" id="A0A177C2Y6"/>
<dbReference type="Pfam" id="PF02900">
    <property type="entry name" value="LigB"/>
    <property type="match status" value="1"/>
</dbReference>
<evidence type="ECO:0000256" key="3">
    <source>
        <dbReference type="ARBA" id="ARBA00022723"/>
    </source>
</evidence>